<evidence type="ECO:0000313" key="1">
    <source>
        <dbReference type="EMBL" id="KZS41078.1"/>
    </source>
</evidence>
<dbReference type="AlphaFoldDB" id="A0A162DIW6"/>
<organism evidence="1 2">
    <name type="scientific">Aquimarina aggregata</name>
    <dbReference type="NCBI Taxonomy" id="1642818"/>
    <lineage>
        <taxon>Bacteria</taxon>
        <taxon>Pseudomonadati</taxon>
        <taxon>Bacteroidota</taxon>
        <taxon>Flavobacteriia</taxon>
        <taxon>Flavobacteriales</taxon>
        <taxon>Flavobacteriaceae</taxon>
        <taxon>Aquimarina</taxon>
    </lineage>
</organism>
<dbReference type="OrthoDB" id="1077692at2"/>
<accession>A0A162DIW6</accession>
<comment type="caution">
    <text evidence="1">The sequence shown here is derived from an EMBL/GenBank/DDBJ whole genome shotgun (WGS) entry which is preliminary data.</text>
</comment>
<evidence type="ECO:0000313" key="2">
    <source>
        <dbReference type="Proteomes" id="UP000076715"/>
    </source>
</evidence>
<dbReference type="PROSITE" id="PS51257">
    <property type="entry name" value="PROKAR_LIPOPROTEIN"/>
    <property type="match status" value="1"/>
</dbReference>
<dbReference type="RefSeq" id="WP_066312820.1">
    <property type="nucleotide sequence ID" value="NZ_LQRT01000007.1"/>
</dbReference>
<name>A0A162DIW6_9FLAO</name>
<evidence type="ECO:0008006" key="3">
    <source>
        <dbReference type="Google" id="ProtNLM"/>
    </source>
</evidence>
<proteinExistence type="predicted"/>
<dbReference type="Proteomes" id="UP000076715">
    <property type="component" value="Unassembled WGS sequence"/>
</dbReference>
<sequence length="140" mass="16593">MRKLILYITLFATISSCTQKGYEKNIAKDYYLKKIDFNGIQFVGKKTDSILENGIWETIVPDYVFAYGSNENMIIVKTHPNYYTNQWNVDTTKTDFYVIDLNKDEKNIYGPLLEYQFEEKMFDLNGDTIEFNHFFSEIKK</sequence>
<reference evidence="1 2" key="1">
    <citation type="submission" date="2016-01" db="EMBL/GenBank/DDBJ databases">
        <title>The draft genome sequence of Aquimarina sp. RZW4-3-2.</title>
        <authorList>
            <person name="Wang Y."/>
        </authorList>
    </citation>
    <scope>NUCLEOTIDE SEQUENCE [LARGE SCALE GENOMIC DNA]</scope>
    <source>
        <strain evidence="1 2">RZW4-3-2</strain>
    </source>
</reference>
<gene>
    <name evidence="1" type="ORF">AWE51_23265</name>
</gene>
<protein>
    <recommendedName>
        <fullName evidence="3">Lipoprotein</fullName>
    </recommendedName>
</protein>
<dbReference type="EMBL" id="LQRT01000007">
    <property type="protein sequence ID" value="KZS41078.1"/>
    <property type="molecule type" value="Genomic_DNA"/>
</dbReference>
<dbReference type="STRING" id="1642818.AWE51_23265"/>
<keyword evidence="2" id="KW-1185">Reference proteome</keyword>